<keyword evidence="4" id="KW-1185">Reference proteome</keyword>
<comment type="caution">
    <text evidence="3">The sequence shown here is derived from an EMBL/GenBank/DDBJ whole genome shotgun (WGS) entry which is preliminary data.</text>
</comment>
<evidence type="ECO:0000313" key="4">
    <source>
        <dbReference type="Proteomes" id="UP000019335"/>
    </source>
</evidence>
<feature type="non-terminal residue" evidence="3">
    <location>
        <position position="448"/>
    </location>
</feature>
<feature type="region of interest" description="Disordered" evidence="1">
    <location>
        <begin position="318"/>
        <end position="367"/>
    </location>
</feature>
<feature type="region of interest" description="Disordered" evidence="1">
    <location>
        <begin position="248"/>
        <end position="274"/>
    </location>
</feature>
<feature type="compositionally biased region" description="Polar residues" evidence="1">
    <location>
        <begin position="1"/>
        <end position="14"/>
    </location>
</feature>
<dbReference type="Gene3D" id="2.130.10.10">
    <property type="entry name" value="YVTN repeat-like/Quinoprotein amine dehydrogenase"/>
    <property type="match status" value="1"/>
</dbReference>
<dbReference type="AlphaFoldDB" id="W7TPB5"/>
<proteinExistence type="predicted"/>
<evidence type="ECO:0000256" key="1">
    <source>
        <dbReference type="SAM" id="MobiDB-lite"/>
    </source>
</evidence>
<name>W7TPB5_9STRA</name>
<feature type="region of interest" description="Disordered" evidence="1">
    <location>
        <begin position="68"/>
        <end position="109"/>
    </location>
</feature>
<keyword evidence="3" id="KW-0418">Kinase</keyword>
<sequence length="448" mass="46354">MMITPLENSFSNPGSARRVAQHAAHRPQGRRKRRSGPRLGIGRLTLCFLLFLPGLLLVLASADFVSGDDSNARAPDPSALPVMHEDAPDSPPFPPPPPPPRASTDQPRSDDEALLIVGTVDGWVHAVDSAGGVAWSFDSGAPLVTSYQGYDHEQPSSAPSAPPFPVLIPGVDGSLLVHTPGKGIQRLPLTAGQLVDRAPFLAADGRTLYTGARSSEALMIDLDAGTVVQRFSGPSAEKIAHMIDPRLHTPTLAPAPSPPSASAPPSPHPSRKAKRRQLLWLGRVEHRLRAVDSMSGQELWNLTVSELTPLFPSGPLPASAFSSSRGGGGEEASPPAPGSSGPSSGWSTRKLLSFAPDSKGGARQRLGPSTAALDWEGHRQGGLLTPTQAAALDVLGPGPGWGGAGPLVATPEGGVHRRDPGSGEARLLVALGSAPVTAFVVAPRGGGP</sequence>
<dbReference type="GO" id="GO:0016301">
    <property type="term" value="F:kinase activity"/>
    <property type="evidence" value="ECO:0007669"/>
    <property type="project" value="UniProtKB-KW"/>
</dbReference>
<evidence type="ECO:0000313" key="3">
    <source>
        <dbReference type="EMBL" id="EWM28935.1"/>
    </source>
</evidence>
<keyword evidence="2" id="KW-0472">Membrane</keyword>
<protein>
    <submittedName>
        <fullName evidence="3">Protein kinase and ribonuclease</fullName>
    </submittedName>
</protein>
<feature type="region of interest" description="Disordered" evidence="1">
    <location>
        <begin position="1"/>
        <end position="36"/>
    </location>
</feature>
<dbReference type="InterPro" id="IPR018391">
    <property type="entry name" value="PQQ_b-propeller_rpt"/>
</dbReference>
<feature type="compositionally biased region" description="Basic residues" evidence="1">
    <location>
        <begin position="19"/>
        <end position="36"/>
    </location>
</feature>
<keyword evidence="2" id="KW-0812">Transmembrane</keyword>
<feature type="compositionally biased region" description="Pro residues" evidence="1">
    <location>
        <begin position="253"/>
        <end position="268"/>
    </location>
</feature>
<evidence type="ECO:0000256" key="2">
    <source>
        <dbReference type="SAM" id="Phobius"/>
    </source>
</evidence>
<dbReference type="Proteomes" id="UP000019335">
    <property type="component" value="Chromosome 4"/>
</dbReference>
<dbReference type="SUPFAM" id="SSF50998">
    <property type="entry name" value="Quinoprotein alcohol dehydrogenase-like"/>
    <property type="match status" value="1"/>
</dbReference>
<dbReference type="SMART" id="SM00564">
    <property type="entry name" value="PQQ"/>
    <property type="match status" value="3"/>
</dbReference>
<keyword evidence="3" id="KW-0808">Transferase</keyword>
<feature type="compositionally biased region" description="Pro residues" evidence="1">
    <location>
        <begin position="89"/>
        <end position="101"/>
    </location>
</feature>
<keyword evidence="2" id="KW-1133">Transmembrane helix</keyword>
<dbReference type="InterPro" id="IPR015943">
    <property type="entry name" value="WD40/YVTN_repeat-like_dom_sf"/>
</dbReference>
<dbReference type="OrthoDB" id="63989at2759"/>
<accession>W7TPB5</accession>
<organism evidence="3 4">
    <name type="scientific">Nannochloropsis gaditana</name>
    <dbReference type="NCBI Taxonomy" id="72520"/>
    <lineage>
        <taxon>Eukaryota</taxon>
        <taxon>Sar</taxon>
        <taxon>Stramenopiles</taxon>
        <taxon>Ochrophyta</taxon>
        <taxon>Eustigmatophyceae</taxon>
        <taxon>Eustigmatales</taxon>
        <taxon>Monodopsidaceae</taxon>
        <taxon>Nannochloropsis</taxon>
    </lineage>
</organism>
<reference evidence="3 4" key="1">
    <citation type="journal article" date="2014" name="Mol. Plant">
        <title>Chromosome Scale Genome Assembly and Transcriptome Profiling of Nannochloropsis gaditana in Nitrogen Depletion.</title>
        <authorList>
            <person name="Corteggiani Carpinelli E."/>
            <person name="Telatin A."/>
            <person name="Vitulo N."/>
            <person name="Forcato C."/>
            <person name="D'Angelo M."/>
            <person name="Schiavon R."/>
            <person name="Vezzi A."/>
            <person name="Giacometti G.M."/>
            <person name="Morosinotto T."/>
            <person name="Valle G."/>
        </authorList>
    </citation>
    <scope>NUCLEOTIDE SEQUENCE [LARGE SCALE GENOMIC DNA]</scope>
    <source>
        <strain evidence="3 4">B-31</strain>
    </source>
</reference>
<dbReference type="EMBL" id="AZIL01000230">
    <property type="protein sequence ID" value="EWM28935.1"/>
    <property type="molecule type" value="Genomic_DNA"/>
</dbReference>
<dbReference type="InterPro" id="IPR011047">
    <property type="entry name" value="Quinoprotein_ADH-like_sf"/>
</dbReference>
<feature type="transmembrane region" description="Helical" evidence="2">
    <location>
        <begin position="40"/>
        <end position="62"/>
    </location>
</feature>
<gene>
    <name evidence="3" type="ORF">Naga_100511g1</name>
</gene>